<evidence type="ECO:0000256" key="1">
    <source>
        <dbReference type="SAM" id="MobiDB-lite"/>
    </source>
</evidence>
<accession>A0AAE0XJW6</accession>
<comment type="caution">
    <text evidence="3">The sequence shown here is derived from an EMBL/GenBank/DDBJ whole genome shotgun (WGS) entry which is preliminary data.</text>
</comment>
<protein>
    <submittedName>
        <fullName evidence="3">Heterokaryon incompatibility protein-domain-containing protein</fullName>
    </submittedName>
</protein>
<dbReference type="EMBL" id="JAULSO010000001">
    <property type="protein sequence ID" value="KAK3694636.1"/>
    <property type="molecule type" value="Genomic_DNA"/>
</dbReference>
<reference evidence="3" key="2">
    <citation type="submission" date="2023-06" db="EMBL/GenBank/DDBJ databases">
        <authorList>
            <consortium name="Lawrence Berkeley National Laboratory"/>
            <person name="Haridas S."/>
            <person name="Hensen N."/>
            <person name="Bonometti L."/>
            <person name="Westerberg I."/>
            <person name="Brannstrom I.O."/>
            <person name="Guillou S."/>
            <person name="Cros-Aarteil S."/>
            <person name="Calhoun S."/>
            <person name="Kuo A."/>
            <person name="Mondo S."/>
            <person name="Pangilinan J."/>
            <person name="Riley R."/>
            <person name="Labutti K."/>
            <person name="Andreopoulos B."/>
            <person name="Lipzen A."/>
            <person name="Chen C."/>
            <person name="Yanf M."/>
            <person name="Daum C."/>
            <person name="Ng V."/>
            <person name="Clum A."/>
            <person name="Steindorff A."/>
            <person name="Ohm R."/>
            <person name="Martin F."/>
            <person name="Silar P."/>
            <person name="Natvig D."/>
            <person name="Lalanne C."/>
            <person name="Gautier V."/>
            <person name="Ament-Velasquez S.L."/>
            <person name="Kruys A."/>
            <person name="Hutchinson M.I."/>
            <person name="Powell A.J."/>
            <person name="Barry K."/>
            <person name="Miller A.N."/>
            <person name="Grigoriev I.V."/>
            <person name="Debuchy R."/>
            <person name="Gladieux P."/>
            <person name="Thoren M.H."/>
            <person name="Johannesson H."/>
        </authorList>
    </citation>
    <scope>NUCLEOTIDE SEQUENCE</scope>
    <source>
        <strain evidence="3">CBS 314.62</strain>
    </source>
</reference>
<evidence type="ECO:0000313" key="3">
    <source>
        <dbReference type="EMBL" id="KAK3694636.1"/>
    </source>
</evidence>
<organism evidence="3 4">
    <name type="scientific">Podospora appendiculata</name>
    <dbReference type="NCBI Taxonomy" id="314037"/>
    <lineage>
        <taxon>Eukaryota</taxon>
        <taxon>Fungi</taxon>
        <taxon>Dikarya</taxon>
        <taxon>Ascomycota</taxon>
        <taxon>Pezizomycotina</taxon>
        <taxon>Sordariomycetes</taxon>
        <taxon>Sordariomycetidae</taxon>
        <taxon>Sordariales</taxon>
        <taxon>Podosporaceae</taxon>
        <taxon>Podospora</taxon>
    </lineage>
</organism>
<keyword evidence="4" id="KW-1185">Reference proteome</keyword>
<feature type="region of interest" description="Disordered" evidence="1">
    <location>
        <begin position="334"/>
        <end position="368"/>
    </location>
</feature>
<feature type="domain" description="Heterokaryon incompatibility" evidence="2">
    <location>
        <begin position="214"/>
        <end position="389"/>
    </location>
</feature>
<dbReference type="AlphaFoldDB" id="A0AAE0XJW6"/>
<evidence type="ECO:0000313" key="4">
    <source>
        <dbReference type="Proteomes" id="UP001270362"/>
    </source>
</evidence>
<evidence type="ECO:0000259" key="2">
    <source>
        <dbReference type="Pfam" id="PF06985"/>
    </source>
</evidence>
<name>A0AAE0XJW6_9PEZI</name>
<dbReference type="Pfam" id="PF06985">
    <property type="entry name" value="HET"/>
    <property type="match status" value="1"/>
</dbReference>
<gene>
    <name evidence="3" type="ORF">B0T22DRAFT_507332</name>
</gene>
<proteinExistence type="predicted"/>
<sequence length="715" mass="79843">MKALRGVLQKIKLSHKQPRCGACLFELHPDAAALNIDIDHEWEQAFATSDSHTARFSDLERSASRGCNNCAAIISFLDRSGIQCSAIEWWPSNQWGYGDQLRPQVICHLKGSNNEGAEKISLELCTPPEHFKRKGKGSRSHPSVFQGRKMVGSTWGPEAITQTAKWLSDCREKHKLCQNKAPEFLPTRLICIAGSDPAVALLVDSAGMSRPTPYAALSHRWSAETEGVRLLVSNFEQRKRDGILVMSLPQMMQDAIHVVRELGICYVWIDSLCIIQDSEFKEDWIREAGQMANVYSNAEVTLAATWCHSSGRSLFSDRDGSDFLTVDLNLADPSSDTQKREDNEPMFLRRSPPHFQWRTSSHGRSDNDAEAQVARDLWPLLSRGWVYQEQWLSRRTVHFTGHEVLWLCNESTACECAWYDFNSVDNNHGAPTGGSLRTRSLAWSEIVQEYTERDFTFVSDRMPALAGIATAYGELGGEGEDRGGFLCGMWREDLPGALLWFRKDGTSRPRPRPMGGMPTWSWASVTDGVEFGYVSDEVDEAEDVSLLDARVVYGRDGPFVSTPVVASISVSGQAFSATMFYGQDWSDIIVPRGSAGEQMKGDYGLRLDDGQVAAFSPDYMLESPGEEHFVPSNSPVTCLIFGQSTMGRRDPEHPGNDKESTMAYGLVLRFVEERAGGQQERGYQRIGYFAGWDFGNGFELDKCLGLSQKRQITLV</sequence>
<dbReference type="Proteomes" id="UP001270362">
    <property type="component" value="Unassembled WGS sequence"/>
</dbReference>
<dbReference type="PANTHER" id="PTHR33112:SF9">
    <property type="entry name" value="HETEROKARYON INCOMPATIBILITY DOMAIN-CONTAINING PROTEIN"/>
    <property type="match status" value="1"/>
</dbReference>
<dbReference type="InterPro" id="IPR010730">
    <property type="entry name" value="HET"/>
</dbReference>
<reference evidence="3" key="1">
    <citation type="journal article" date="2023" name="Mol. Phylogenet. Evol.">
        <title>Genome-scale phylogeny and comparative genomics of the fungal order Sordariales.</title>
        <authorList>
            <person name="Hensen N."/>
            <person name="Bonometti L."/>
            <person name="Westerberg I."/>
            <person name="Brannstrom I.O."/>
            <person name="Guillou S."/>
            <person name="Cros-Aarteil S."/>
            <person name="Calhoun S."/>
            <person name="Haridas S."/>
            <person name="Kuo A."/>
            <person name="Mondo S."/>
            <person name="Pangilinan J."/>
            <person name="Riley R."/>
            <person name="LaButti K."/>
            <person name="Andreopoulos B."/>
            <person name="Lipzen A."/>
            <person name="Chen C."/>
            <person name="Yan M."/>
            <person name="Daum C."/>
            <person name="Ng V."/>
            <person name="Clum A."/>
            <person name="Steindorff A."/>
            <person name="Ohm R.A."/>
            <person name="Martin F."/>
            <person name="Silar P."/>
            <person name="Natvig D.O."/>
            <person name="Lalanne C."/>
            <person name="Gautier V."/>
            <person name="Ament-Velasquez S.L."/>
            <person name="Kruys A."/>
            <person name="Hutchinson M.I."/>
            <person name="Powell A.J."/>
            <person name="Barry K."/>
            <person name="Miller A.N."/>
            <person name="Grigoriev I.V."/>
            <person name="Debuchy R."/>
            <person name="Gladieux P."/>
            <person name="Hiltunen Thoren M."/>
            <person name="Johannesson H."/>
        </authorList>
    </citation>
    <scope>NUCLEOTIDE SEQUENCE</scope>
    <source>
        <strain evidence="3">CBS 314.62</strain>
    </source>
</reference>
<dbReference type="PANTHER" id="PTHR33112">
    <property type="entry name" value="DOMAIN PROTEIN, PUTATIVE-RELATED"/>
    <property type="match status" value="1"/>
</dbReference>